<sequence length="84" mass="9863">KIDRITVRIVDPSYSPDLAPCNFFLFPNLKIWSEGKKFASNEEVIATANDYFAEFQSLYFLDGLKKLEHRWIKCINLKGDYIEK</sequence>
<protein>
    <submittedName>
        <fullName evidence="1">SETMR methyltransferase</fullName>
    </submittedName>
</protein>
<evidence type="ECO:0000313" key="1">
    <source>
        <dbReference type="EMBL" id="KAG5307246.1"/>
    </source>
</evidence>
<dbReference type="PANTHER" id="PTHR46060">
    <property type="entry name" value="MARINER MOS1 TRANSPOSASE-LIKE PROTEIN"/>
    <property type="match status" value="1"/>
</dbReference>
<dbReference type="GO" id="GO:0008168">
    <property type="term" value="F:methyltransferase activity"/>
    <property type="evidence" value="ECO:0007669"/>
    <property type="project" value="UniProtKB-KW"/>
</dbReference>
<organism evidence="1 2">
    <name type="scientific">Acromyrmex insinuator</name>
    <dbReference type="NCBI Taxonomy" id="230686"/>
    <lineage>
        <taxon>Eukaryota</taxon>
        <taxon>Metazoa</taxon>
        <taxon>Ecdysozoa</taxon>
        <taxon>Arthropoda</taxon>
        <taxon>Hexapoda</taxon>
        <taxon>Insecta</taxon>
        <taxon>Pterygota</taxon>
        <taxon>Neoptera</taxon>
        <taxon>Endopterygota</taxon>
        <taxon>Hymenoptera</taxon>
        <taxon>Apocrita</taxon>
        <taxon>Aculeata</taxon>
        <taxon>Formicoidea</taxon>
        <taxon>Formicidae</taxon>
        <taxon>Myrmicinae</taxon>
        <taxon>Acromyrmex</taxon>
    </lineage>
</organism>
<dbReference type="Proteomes" id="UP000667349">
    <property type="component" value="Unassembled WGS sequence"/>
</dbReference>
<accession>A0A836J7F3</accession>
<keyword evidence="1" id="KW-0489">Methyltransferase</keyword>
<comment type="caution">
    <text evidence="1">The sequence shown here is derived from an EMBL/GenBank/DDBJ whole genome shotgun (WGS) entry which is preliminary data.</text>
</comment>
<dbReference type="EMBL" id="JAANHZ010000761">
    <property type="protein sequence ID" value="KAG5307246.1"/>
    <property type="molecule type" value="Genomic_DNA"/>
</dbReference>
<dbReference type="PANTHER" id="PTHR46060:SF1">
    <property type="entry name" value="MARINER MOS1 TRANSPOSASE-LIKE PROTEIN"/>
    <property type="match status" value="1"/>
</dbReference>
<feature type="non-terminal residue" evidence="1">
    <location>
        <position position="84"/>
    </location>
</feature>
<gene>
    <name evidence="1" type="primary">Setmar_171</name>
    <name evidence="1" type="ORF">G6Z75_0011935</name>
</gene>
<dbReference type="GO" id="GO:0003676">
    <property type="term" value="F:nucleic acid binding"/>
    <property type="evidence" value="ECO:0007669"/>
    <property type="project" value="InterPro"/>
</dbReference>
<keyword evidence="2" id="KW-1185">Reference proteome</keyword>
<feature type="non-terminal residue" evidence="1">
    <location>
        <position position="1"/>
    </location>
</feature>
<reference evidence="1" key="1">
    <citation type="submission" date="2020-02" db="EMBL/GenBank/DDBJ databases">
        <title>Relaxed selection underlies rapid genomic changes in the transitions from sociality to social parasitism in ants.</title>
        <authorList>
            <person name="Bi X."/>
        </authorList>
    </citation>
    <scope>NUCLEOTIDE SEQUENCE</scope>
    <source>
        <strain evidence="1">BGI-DK2013a</strain>
        <tissue evidence="1">Whole body</tissue>
    </source>
</reference>
<dbReference type="InterPro" id="IPR036397">
    <property type="entry name" value="RNaseH_sf"/>
</dbReference>
<proteinExistence type="predicted"/>
<name>A0A836J7F3_9HYME</name>
<keyword evidence="1" id="KW-0808">Transferase</keyword>
<evidence type="ECO:0000313" key="2">
    <source>
        <dbReference type="Proteomes" id="UP000667349"/>
    </source>
</evidence>
<dbReference type="Gene3D" id="3.30.420.10">
    <property type="entry name" value="Ribonuclease H-like superfamily/Ribonuclease H"/>
    <property type="match status" value="1"/>
</dbReference>
<dbReference type="InterPro" id="IPR052709">
    <property type="entry name" value="Transposase-MT_Hybrid"/>
</dbReference>
<dbReference type="GO" id="GO:0032259">
    <property type="term" value="P:methylation"/>
    <property type="evidence" value="ECO:0007669"/>
    <property type="project" value="UniProtKB-KW"/>
</dbReference>
<dbReference type="AlphaFoldDB" id="A0A836J7F3"/>